<evidence type="ECO:0000256" key="2">
    <source>
        <dbReference type="SAM" id="MobiDB-lite"/>
    </source>
</evidence>
<feature type="compositionally biased region" description="Basic and acidic residues" evidence="2">
    <location>
        <begin position="302"/>
        <end position="314"/>
    </location>
</feature>
<feature type="compositionally biased region" description="Low complexity" evidence="2">
    <location>
        <begin position="453"/>
        <end position="462"/>
    </location>
</feature>
<dbReference type="GO" id="GO:0015031">
    <property type="term" value="P:protein transport"/>
    <property type="evidence" value="ECO:0007669"/>
    <property type="project" value="InterPro"/>
</dbReference>
<feature type="compositionally biased region" description="Basic and acidic residues" evidence="2">
    <location>
        <begin position="649"/>
        <end position="669"/>
    </location>
</feature>
<feature type="region of interest" description="Disordered" evidence="2">
    <location>
        <begin position="289"/>
        <end position="314"/>
    </location>
</feature>
<comment type="caution">
    <text evidence="3">The sequence shown here is derived from an EMBL/GenBank/DDBJ whole genome shotgun (WGS) entry which is preliminary data.</text>
</comment>
<evidence type="ECO:0000313" key="3">
    <source>
        <dbReference type="EMBL" id="KAF2303910.1"/>
    </source>
</evidence>
<dbReference type="PANTHER" id="PTHR12161:SF14">
    <property type="entry name" value="REGULATOR OF VPS4 ACTIVITY IN THE MVB PATHWAY PROTEIN"/>
    <property type="match status" value="1"/>
</dbReference>
<gene>
    <name evidence="3" type="ORF">GH714_024435</name>
</gene>
<sequence length="729" mass="83004">MRIQSAAYRARDSNLSGSEMTLGTIVLRFEERRNLKMLDGLLGRGFASKCKSSIKMTKSRIEIIRRKRNATLKFLKKDMADLLANGLDINAYGRAEGLLAELTLSSCYDFVEKSCDFVLKHLSVMQRMRHCPEDCREAVSSLMFAAARFSDLPELRDLRDIFYERYGNSVELFANQEFVENLSSKPSATEKKVQLMHDIASEFCIKWDSRSCEQRLSKPSLSAQDQPKIYGSPHVHDDKYKLINGKDTVPKGKQDFLLKERLKHDNDKHRLLNEKESNVSKRNELNPQFRHQIPSNGSKQTNVREEPMLKRDTHGSLFQGRQEVALEKCEPWKEDTLVKTVRLGSSSQRKRIESLDGGSKLHDRWENTVPQRDDQDNSSHGKPDVLPSYAGSSSKGDARDSVAGNHHTVQYNAAKSARDVQEGAHKLNPYYNNAIPPPYIKHNAKLKDGKCESSIGSSISCSNGTAFPNDSSRDNRSYACSNGTAFPKDSSRDNRSYAGIRSQKILQEASHPDHERRSVGHTRESDNGHDNDNELQDEGIRHDNDNELQDEGISSNPIPKPRSSRRRHSKSHTSHDDVGNLEDIGVVKKRSKSRRDDSRRGLQILFDDEHYRNDKEEKMIDKLLIHYSKKPSAYEPGKVRRKSKSRHANHQDTEEDKSPQHGSKDRPDETSEMFPPPRSISFPHEQKLLQKQQKCLIALLPSSQTGQAQLSMCIPDYLITMTWLLSLQL</sequence>
<dbReference type="Proteomes" id="UP000467840">
    <property type="component" value="Chromosome 16"/>
</dbReference>
<feature type="region of interest" description="Disordered" evidence="2">
    <location>
        <begin position="369"/>
        <end position="402"/>
    </location>
</feature>
<evidence type="ECO:0000256" key="1">
    <source>
        <dbReference type="ARBA" id="ARBA00005536"/>
    </source>
</evidence>
<evidence type="ECO:0000313" key="4">
    <source>
        <dbReference type="Proteomes" id="UP000467840"/>
    </source>
</evidence>
<feature type="compositionally biased region" description="Basic residues" evidence="2">
    <location>
        <begin position="562"/>
        <end position="572"/>
    </location>
</feature>
<feature type="compositionally biased region" description="Basic and acidic residues" evidence="2">
    <location>
        <begin position="510"/>
        <end position="545"/>
    </location>
</feature>
<proteinExistence type="inferred from homology"/>
<dbReference type="AlphaFoldDB" id="A0A6A6LR40"/>
<dbReference type="Pfam" id="PF03398">
    <property type="entry name" value="Ist1"/>
    <property type="match status" value="1"/>
</dbReference>
<comment type="similarity">
    <text evidence="1">Belongs to the IST1 family.</text>
</comment>
<protein>
    <recommendedName>
        <fullName evidence="5">IST1-like protein</fullName>
    </recommendedName>
</protein>
<reference evidence="3 4" key="1">
    <citation type="journal article" date="2020" name="Mol. Plant">
        <title>The Chromosome-Based Rubber Tree Genome Provides New Insights into Spurge Genome Evolution and Rubber Biosynthesis.</title>
        <authorList>
            <person name="Liu J."/>
            <person name="Shi C."/>
            <person name="Shi C.C."/>
            <person name="Li W."/>
            <person name="Zhang Q.J."/>
            <person name="Zhang Y."/>
            <person name="Li K."/>
            <person name="Lu H.F."/>
            <person name="Shi C."/>
            <person name="Zhu S.T."/>
            <person name="Xiao Z.Y."/>
            <person name="Nan H."/>
            <person name="Yue Y."/>
            <person name="Zhu X.G."/>
            <person name="Wu Y."/>
            <person name="Hong X.N."/>
            <person name="Fan G.Y."/>
            <person name="Tong Y."/>
            <person name="Zhang D."/>
            <person name="Mao C.L."/>
            <person name="Liu Y.L."/>
            <person name="Hao S.J."/>
            <person name="Liu W.Q."/>
            <person name="Lv M.Q."/>
            <person name="Zhang H.B."/>
            <person name="Liu Y."/>
            <person name="Hu-Tang G.R."/>
            <person name="Wang J.P."/>
            <person name="Wang J.H."/>
            <person name="Sun Y.H."/>
            <person name="Ni S.B."/>
            <person name="Chen W.B."/>
            <person name="Zhang X.C."/>
            <person name="Jiao Y.N."/>
            <person name="Eichler E.E."/>
            <person name="Li G.H."/>
            <person name="Liu X."/>
            <person name="Gao L.Z."/>
        </authorList>
    </citation>
    <scope>NUCLEOTIDE SEQUENCE [LARGE SCALE GENOMIC DNA]</scope>
    <source>
        <strain evidence="4">cv. GT1</strain>
        <tissue evidence="3">Leaf</tissue>
    </source>
</reference>
<dbReference type="PANTHER" id="PTHR12161">
    <property type="entry name" value="IST1 FAMILY MEMBER"/>
    <property type="match status" value="1"/>
</dbReference>
<accession>A0A6A6LR40</accession>
<feature type="compositionally biased region" description="Basic and acidic residues" evidence="2">
    <location>
        <begin position="369"/>
        <end position="383"/>
    </location>
</feature>
<feature type="compositionally biased region" description="Basic and acidic residues" evidence="2">
    <location>
        <begin position="350"/>
        <end position="364"/>
    </location>
</feature>
<evidence type="ECO:0008006" key="5">
    <source>
        <dbReference type="Google" id="ProtNLM"/>
    </source>
</evidence>
<keyword evidence="4" id="KW-1185">Reference proteome</keyword>
<dbReference type="InterPro" id="IPR042277">
    <property type="entry name" value="IST1-like"/>
</dbReference>
<feature type="region of interest" description="Disordered" evidence="2">
    <location>
        <begin position="451"/>
        <end position="598"/>
    </location>
</feature>
<dbReference type="Gene3D" id="1.20.1260.60">
    <property type="entry name" value="Vacuolar protein sorting-associated protein Ist1"/>
    <property type="match status" value="1"/>
</dbReference>
<dbReference type="FunFam" id="1.20.1260.60:FF:000002">
    <property type="entry name" value="Vacuolar protein sorting-associated protein IST1"/>
    <property type="match status" value="1"/>
</dbReference>
<name>A0A6A6LR40_HEVBR</name>
<dbReference type="EMBL" id="JAAGAX010000009">
    <property type="protein sequence ID" value="KAF2303910.1"/>
    <property type="molecule type" value="Genomic_DNA"/>
</dbReference>
<organism evidence="3 4">
    <name type="scientific">Hevea brasiliensis</name>
    <name type="common">Para rubber tree</name>
    <name type="synonym">Siphonia brasiliensis</name>
    <dbReference type="NCBI Taxonomy" id="3981"/>
    <lineage>
        <taxon>Eukaryota</taxon>
        <taxon>Viridiplantae</taxon>
        <taxon>Streptophyta</taxon>
        <taxon>Embryophyta</taxon>
        <taxon>Tracheophyta</taxon>
        <taxon>Spermatophyta</taxon>
        <taxon>Magnoliopsida</taxon>
        <taxon>eudicotyledons</taxon>
        <taxon>Gunneridae</taxon>
        <taxon>Pentapetalae</taxon>
        <taxon>rosids</taxon>
        <taxon>fabids</taxon>
        <taxon>Malpighiales</taxon>
        <taxon>Euphorbiaceae</taxon>
        <taxon>Crotonoideae</taxon>
        <taxon>Micrandreae</taxon>
        <taxon>Hevea</taxon>
    </lineage>
</organism>
<feature type="region of interest" description="Disordered" evidence="2">
    <location>
        <begin position="345"/>
        <end position="364"/>
    </location>
</feature>
<feature type="region of interest" description="Disordered" evidence="2">
    <location>
        <begin position="632"/>
        <end position="681"/>
    </location>
</feature>
<feature type="compositionally biased region" description="Basic residues" evidence="2">
    <location>
        <begin position="639"/>
        <end position="648"/>
    </location>
</feature>
<dbReference type="InterPro" id="IPR005061">
    <property type="entry name" value="Ist1"/>
</dbReference>